<accession>A0A9W7DP14</accession>
<keyword evidence="3" id="KW-1185">Reference proteome</keyword>
<evidence type="ECO:0000313" key="2">
    <source>
        <dbReference type="EMBL" id="GMG56050.1"/>
    </source>
</evidence>
<sequence>MDDLFGVFSEAPSDVSKLTEQHPTETNDNNKRPASPSSTKENEANKKAKVSSDKPDSSSSKTPTTKKDKKKANAAKTAAAPIVADSLEIEASREVKASQGLISSSSNNGDEKMNLKHQIRHQVAVPPHWNYTPISQHKRQVEARHYKFTLDPFQDTAISCIDRQESVLVSAHTSAVTKSSENYKPISMMLV</sequence>
<dbReference type="AlphaFoldDB" id="A0A9W7DP14"/>
<dbReference type="OrthoDB" id="64767at2759"/>
<reference evidence="2" key="1">
    <citation type="submission" date="2023-04" db="EMBL/GenBank/DDBJ databases">
        <title>Ambrosiozyma monospora NBRC 1965.</title>
        <authorList>
            <person name="Ichikawa N."/>
            <person name="Sato H."/>
            <person name="Tonouchi N."/>
        </authorList>
    </citation>
    <scope>NUCLEOTIDE SEQUENCE</scope>
    <source>
        <strain evidence="2">NBRC 1965</strain>
    </source>
</reference>
<comment type="caution">
    <text evidence="2">The sequence shown here is derived from an EMBL/GenBank/DDBJ whole genome shotgun (WGS) entry which is preliminary data.</text>
</comment>
<name>A0A9W7DP14_AMBMO</name>
<evidence type="ECO:0000256" key="1">
    <source>
        <dbReference type="SAM" id="MobiDB-lite"/>
    </source>
</evidence>
<evidence type="ECO:0000313" key="3">
    <source>
        <dbReference type="Proteomes" id="UP001165063"/>
    </source>
</evidence>
<dbReference type="Proteomes" id="UP001165063">
    <property type="component" value="Unassembled WGS sequence"/>
</dbReference>
<proteinExistence type="predicted"/>
<dbReference type="InterPro" id="IPR027417">
    <property type="entry name" value="P-loop_NTPase"/>
</dbReference>
<feature type="region of interest" description="Disordered" evidence="1">
    <location>
        <begin position="1"/>
        <end position="79"/>
    </location>
</feature>
<dbReference type="Gene3D" id="3.40.50.300">
    <property type="entry name" value="P-loop containing nucleotide triphosphate hydrolases"/>
    <property type="match status" value="1"/>
</dbReference>
<protein>
    <submittedName>
        <fullName evidence="2">Unnamed protein product</fullName>
    </submittedName>
</protein>
<feature type="compositionally biased region" description="Basic and acidic residues" evidence="1">
    <location>
        <begin position="40"/>
        <end position="56"/>
    </location>
</feature>
<gene>
    <name evidence="2" type="ORF">Amon01_000811900</name>
</gene>
<dbReference type="EMBL" id="BSXU01006683">
    <property type="protein sequence ID" value="GMG56050.1"/>
    <property type="molecule type" value="Genomic_DNA"/>
</dbReference>
<organism evidence="2 3">
    <name type="scientific">Ambrosiozyma monospora</name>
    <name type="common">Yeast</name>
    <name type="synonym">Endomycopsis monosporus</name>
    <dbReference type="NCBI Taxonomy" id="43982"/>
    <lineage>
        <taxon>Eukaryota</taxon>
        <taxon>Fungi</taxon>
        <taxon>Dikarya</taxon>
        <taxon>Ascomycota</taxon>
        <taxon>Saccharomycotina</taxon>
        <taxon>Pichiomycetes</taxon>
        <taxon>Pichiales</taxon>
        <taxon>Pichiaceae</taxon>
        <taxon>Ambrosiozyma</taxon>
    </lineage>
</organism>
<feature type="compositionally biased region" description="Basic and acidic residues" evidence="1">
    <location>
        <begin position="17"/>
        <end position="31"/>
    </location>
</feature>